<protein>
    <submittedName>
        <fullName evidence="2">Uncharacterized protein</fullName>
    </submittedName>
</protein>
<organism evidence="2 3">
    <name type="scientific">Caerostris darwini</name>
    <dbReference type="NCBI Taxonomy" id="1538125"/>
    <lineage>
        <taxon>Eukaryota</taxon>
        <taxon>Metazoa</taxon>
        <taxon>Ecdysozoa</taxon>
        <taxon>Arthropoda</taxon>
        <taxon>Chelicerata</taxon>
        <taxon>Arachnida</taxon>
        <taxon>Araneae</taxon>
        <taxon>Araneomorphae</taxon>
        <taxon>Entelegynae</taxon>
        <taxon>Araneoidea</taxon>
        <taxon>Araneidae</taxon>
        <taxon>Caerostris</taxon>
    </lineage>
</organism>
<feature type="region of interest" description="Disordered" evidence="1">
    <location>
        <begin position="1"/>
        <end position="20"/>
    </location>
</feature>
<reference evidence="2 3" key="1">
    <citation type="submission" date="2021-06" db="EMBL/GenBank/DDBJ databases">
        <title>Caerostris darwini draft genome.</title>
        <authorList>
            <person name="Kono N."/>
            <person name="Arakawa K."/>
        </authorList>
    </citation>
    <scope>NUCLEOTIDE SEQUENCE [LARGE SCALE GENOMIC DNA]</scope>
</reference>
<evidence type="ECO:0000256" key="1">
    <source>
        <dbReference type="SAM" id="MobiDB-lite"/>
    </source>
</evidence>
<accession>A0AAV4QKD2</accession>
<dbReference type="Proteomes" id="UP001054837">
    <property type="component" value="Unassembled WGS sequence"/>
</dbReference>
<keyword evidence="3" id="KW-1185">Reference proteome</keyword>
<gene>
    <name evidence="2" type="ORF">CDAR_598431</name>
</gene>
<feature type="compositionally biased region" description="Basic and acidic residues" evidence="1">
    <location>
        <begin position="1"/>
        <end position="10"/>
    </location>
</feature>
<proteinExistence type="predicted"/>
<comment type="caution">
    <text evidence="2">The sequence shown here is derived from an EMBL/GenBank/DDBJ whole genome shotgun (WGS) entry which is preliminary data.</text>
</comment>
<sequence>MGGAHGDRARTPVVGGDGSSAFLRCPVRGEGECWRGSMNRARQGCRPRQTHSRQFLQLGLHCQQLWVQFAVTVMTLINFSGRGIFKRMRILDVYCNITAANQNQDSVVKFPKSMGP</sequence>
<dbReference type="AlphaFoldDB" id="A0AAV4QKD2"/>
<name>A0AAV4QKD2_9ARAC</name>
<evidence type="ECO:0000313" key="2">
    <source>
        <dbReference type="EMBL" id="GIY09610.1"/>
    </source>
</evidence>
<evidence type="ECO:0000313" key="3">
    <source>
        <dbReference type="Proteomes" id="UP001054837"/>
    </source>
</evidence>
<dbReference type="EMBL" id="BPLQ01004659">
    <property type="protein sequence ID" value="GIY09610.1"/>
    <property type="molecule type" value="Genomic_DNA"/>
</dbReference>